<dbReference type="Proteomes" id="UP001316087">
    <property type="component" value="Unassembled WGS sequence"/>
</dbReference>
<dbReference type="InterPro" id="IPR034660">
    <property type="entry name" value="DinB/YfiT-like"/>
</dbReference>
<dbReference type="RefSeq" id="WP_241369673.1">
    <property type="nucleotide sequence ID" value="NZ_JAKZFC010000004.1"/>
</dbReference>
<dbReference type="EMBL" id="JAKZFC010000004">
    <property type="protein sequence ID" value="MCH7322606.1"/>
    <property type="molecule type" value="Genomic_DNA"/>
</dbReference>
<accession>A0ABS9UE49</accession>
<proteinExistence type="predicted"/>
<gene>
    <name evidence="2" type="ORF">LZ480_11955</name>
</gene>
<comment type="caution">
    <text evidence="2">The sequence shown here is derived from an EMBL/GenBank/DDBJ whole genome shotgun (WGS) entry which is preliminary data.</text>
</comment>
<dbReference type="Pfam" id="PF12867">
    <property type="entry name" value="DinB_2"/>
    <property type="match status" value="1"/>
</dbReference>
<keyword evidence="3" id="KW-1185">Reference proteome</keyword>
<reference evidence="2 3" key="1">
    <citation type="submission" date="2022-03" db="EMBL/GenBank/DDBJ databases">
        <authorList>
            <person name="Jo J.-H."/>
            <person name="Im W.-T."/>
        </authorList>
    </citation>
    <scope>NUCLEOTIDE SEQUENCE [LARGE SCALE GENOMIC DNA]</scope>
    <source>
        <strain evidence="2 3">MA9</strain>
    </source>
</reference>
<dbReference type="InterPro" id="IPR024775">
    <property type="entry name" value="DinB-like"/>
</dbReference>
<sequence length="182" mass="21991">MESSYMKNHFTIIYEQREEFANVLKDFKDKEWERPQDDKWSFGETYYHLYLMIRLFRQLNKSYLPISKPIATIRSGKPYNIKSDDIFTEYKEKHNKPMKAPFVLVPPKNIKEKISFKWLVNELDIETRYLEKMLSNISDNVAGHIRYPDPIAHYPNLIQCINILGIHEKQHFLLCKKYYNLH</sequence>
<name>A0ABS9UE49_9BACL</name>
<evidence type="ECO:0000313" key="2">
    <source>
        <dbReference type="EMBL" id="MCH7322606.1"/>
    </source>
</evidence>
<organism evidence="2 3">
    <name type="scientific">Solibacillus palustris</name>
    <dbReference type="NCBI Taxonomy" id="2908203"/>
    <lineage>
        <taxon>Bacteria</taxon>
        <taxon>Bacillati</taxon>
        <taxon>Bacillota</taxon>
        <taxon>Bacilli</taxon>
        <taxon>Bacillales</taxon>
        <taxon>Caryophanaceae</taxon>
        <taxon>Solibacillus</taxon>
    </lineage>
</organism>
<evidence type="ECO:0000259" key="1">
    <source>
        <dbReference type="Pfam" id="PF12867"/>
    </source>
</evidence>
<feature type="domain" description="DinB-like" evidence="1">
    <location>
        <begin position="14"/>
        <end position="172"/>
    </location>
</feature>
<protein>
    <submittedName>
        <fullName evidence="2">DinB family protein</fullName>
    </submittedName>
</protein>
<evidence type="ECO:0000313" key="3">
    <source>
        <dbReference type="Proteomes" id="UP001316087"/>
    </source>
</evidence>
<dbReference type="Gene3D" id="1.20.120.450">
    <property type="entry name" value="dinb family like domain"/>
    <property type="match status" value="1"/>
</dbReference>